<keyword evidence="3" id="KW-1185">Reference proteome</keyword>
<dbReference type="Proteomes" id="UP000230423">
    <property type="component" value="Unassembled WGS sequence"/>
</dbReference>
<dbReference type="EMBL" id="KZ346333">
    <property type="protein sequence ID" value="PIO70261.1"/>
    <property type="molecule type" value="Genomic_DNA"/>
</dbReference>
<gene>
    <name evidence="2" type="ORF">TELCIR_07891</name>
</gene>
<proteinExistence type="predicted"/>
<feature type="coiled-coil region" evidence="1">
    <location>
        <begin position="26"/>
        <end position="53"/>
    </location>
</feature>
<sequence length="65" mass="7277">MQSANWSERLAGERAHETVATINTELLEARAHIDRLNSQLQSTESRLEVVLNERNSVAESISQSV</sequence>
<name>A0A2G9UJ33_TELCI</name>
<evidence type="ECO:0000256" key="1">
    <source>
        <dbReference type="SAM" id="Coils"/>
    </source>
</evidence>
<dbReference type="AlphaFoldDB" id="A0A2G9UJ33"/>
<evidence type="ECO:0000313" key="2">
    <source>
        <dbReference type="EMBL" id="PIO70261.1"/>
    </source>
</evidence>
<accession>A0A2G9UJ33</accession>
<reference evidence="2 3" key="1">
    <citation type="submission" date="2015-09" db="EMBL/GenBank/DDBJ databases">
        <title>Draft genome of the parasitic nematode Teladorsagia circumcincta isolate WARC Sus (inbred).</title>
        <authorList>
            <person name="Mitreva M."/>
        </authorList>
    </citation>
    <scope>NUCLEOTIDE SEQUENCE [LARGE SCALE GENOMIC DNA]</scope>
    <source>
        <strain evidence="2 3">S</strain>
    </source>
</reference>
<evidence type="ECO:0000313" key="3">
    <source>
        <dbReference type="Proteomes" id="UP000230423"/>
    </source>
</evidence>
<protein>
    <submittedName>
        <fullName evidence="2">Uncharacterized protein</fullName>
    </submittedName>
</protein>
<keyword evidence="1" id="KW-0175">Coiled coil</keyword>
<organism evidence="2 3">
    <name type="scientific">Teladorsagia circumcincta</name>
    <name type="common">Brown stomach worm</name>
    <name type="synonym">Ostertagia circumcincta</name>
    <dbReference type="NCBI Taxonomy" id="45464"/>
    <lineage>
        <taxon>Eukaryota</taxon>
        <taxon>Metazoa</taxon>
        <taxon>Ecdysozoa</taxon>
        <taxon>Nematoda</taxon>
        <taxon>Chromadorea</taxon>
        <taxon>Rhabditida</taxon>
        <taxon>Rhabditina</taxon>
        <taxon>Rhabditomorpha</taxon>
        <taxon>Strongyloidea</taxon>
        <taxon>Trichostrongylidae</taxon>
        <taxon>Teladorsagia</taxon>
    </lineage>
</organism>
<dbReference type="OrthoDB" id="74178at2759"/>